<organism evidence="3 4">
    <name type="scientific">Cloeon dipterum</name>
    <dbReference type="NCBI Taxonomy" id="197152"/>
    <lineage>
        <taxon>Eukaryota</taxon>
        <taxon>Metazoa</taxon>
        <taxon>Ecdysozoa</taxon>
        <taxon>Arthropoda</taxon>
        <taxon>Hexapoda</taxon>
        <taxon>Insecta</taxon>
        <taxon>Pterygota</taxon>
        <taxon>Palaeoptera</taxon>
        <taxon>Ephemeroptera</taxon>
        <taxon>Pisciforma</taxon>
        <taxon>Baetidae</taxon>
        <taxon>Cloeon</taxon>
    </lineage>
</organism>
<dbReference type="Proteomes" id="UP000494165">
    <property type="component" value="Unassembled WGS sequence"/>
</dbReference>
<evidence type="ECO:0000256" key="2">
    <source>
        <dbReference type="SAM" id="Phobius"/>
    </source>
</evidence>
<protein>
    <submittedName>
        <fullName evidence="3">Uncharacterized protein</fullName>
    </submittedName>
</protein>
<accession>A0A8S1DTF5</accession>
<dbReference type="EMBL" id="CADEPI010000337">
    <property type="protein sequence ID" value="CAB3384101.1"/>
    <property type="molecule type" value="Genomic_DNA"/>
</dbReference>
<evidence type="ECO:0000313" key="3">
    <source>
        <dbReference type="EMBL" id="CAB3384101.1"/>
    </source>
</evidence>
<reference evidence="3 4" key="1">
    <citation type="submission" date="2020-04" db="EMBL/GenBank/DDBJ databases">
        <authorList>
            <person name="Alioto T."/>
            <person name="Alioto T."/>
            <person name="Gomez Garrido J."/>
        </authorList>
    </citation>
    <scope>NUCLEOTIDE SEQUENCE [LARGE SCALE GENOMIC DNA]</scope>
</reference>
<feature type="compositionally biased region" description="Polar residues" evidence="1">
    <location>
        <begin position="12"/>
        <end position="21"/>
    </location>
</feature>
<evidence type="ECO:0000313" key="4">
    <source>
        <dbReference type="Proteomes" id="UP000494165"/>
    </source>
</evidence>
<feature type="transmembrane region" description="Helical" evidence="2">
    <location>
        <begin position="81"/>
        <end position="101"/>
    </location>
</feature>
<comment type="caution">
    <text evidence="3">The sequence shown here is derived from an EMBL/GenBank/DDBJ whole genome shotgun (WGS) entry which is preliminary data.</text>
</comment>
<gene>
    <name evidence="3" type="ORF">CLODIP_2_CD05867</name>
</gene>
<dbReference type="AlphaFoldDB" id="A0A8S1DTF5"/>
<feature type="region of interest" description="Disordered" evidence="1">
    <location>
        <begin position="1"/>
        <end position="21"/>
    </location>
</feature>
<keyword evidence="2" id="KW-1133">Transmembrane helix</keyword>
<keyword evidence="4" id="KW-1185">Reference proteome</keyword>
<keyword evidence="2" id="KW-0812">Transmembrane</keyword>
<keyword evidence="2" id="KW-0472">Membrane</keyword>
<proteinExistence type="predicted"/>
<evidence type="ECO:0000256" key="1">
    <source>
        <dbReference type="SAM" id="MobiDB-lite"/>
    </source>
</evidence>
<name>A0A8S1DTF5_9INSE</name>
<sequence length="173" mass="19233">MVETMSEDSPETSHASAKNETCTVNLNTASPNSAATAPPIDEATKIQLVLDPGQLAHTNKQQQWNIHPDHHTDDQARNNCFGIITILVGLIMYMLVPSLILIDEKTTYMKLVVGANFLVIAAISYSVFVFLGAQWLLLIYLLFYVVVFVFMYERIRSDDDEVTEQVAVRAGGI</sequence>
<feature type="transmembrane region" description="Helical" evidence="2">
    <location>
        <begin position="108"/>
        <end position="128"/>
    </location>
</feature>
<feature type="compositionally biased region" description="Acidic residues" evidence="1">
    <location>
        <begin position="1"/>
        <end position="10"/>
    </location>
</feature>